<dbReference type="Pfam" id="PF13403">
    <property type="entry name" value="Hint_2"/>
    <property type="match status" value="1"/>
</dbReference>
<protein>
    <submittedName>
        <fullName evidence="2">Hint domain protein</fullName>
    </submittedName>
</protein>
<organism evidence="2 3">
    <name type="scientific">Antarctobacter heliothermus</name>
    <dbReference type="NCBI Taxonomy" id="74033"/>
    <lineage>
        <taxon>Bacteria</taxon>
        <taxon>Pseudomonadati</taxon>
        <taxon>Pseudomonadota</taxon>
        <taxon>Alphaproteobacteria</taxon>
        <taxon>Rhodobacterales</taxon>
        <taxon>Roseobacteraceae</taxon>
        <taxon>Antarctobacter</taxon>
    </lineage>
</organism>
<evidence type="ECO:0000313" key="3">
    <source>
        <dbReference type="Proteomes" id="UP000203589"/>
    </source>
</evidence>
<evidence type="ECO:0000259" key="1">
    <source>
        <dbReference type="Pfam" id="PF13403"/>
    </source>
</evidence>
<dbReference type="Gene3D" id="2.170.16.10">
    <property type="entry name" value="Hedgehog/Intein (Hint) domain"/>
    <property type="match status" value="1"/>
</dbReference>
<dbReference type="EMBL" id="CP022540">
    <property type="protein sequence ID" value="ASP22311.1"/>
    <property type="molecule type" value="Genomic_DNA"/>
</dbReference>
<dbReference type="OrthoDB" id="7284755at2"/>
<dbReference type="KEGG" id="aht:ANTHELSMS3_03689"/>
<evidence type="ECO:0000313" key="2">
    <source>
        <dbReference type="EMBL" id="ASP22311.1"/>
    </source>
</evidence>
<dbReference type="InterPro" id="IPR036844">
    <property type="entry name" value="Hint_dom_sf"/>
</dbReference>
<accession>A0A222E8L5</accession>
<dbReference type="AlphaFoldDB" id="A0A222E8L5"/>
<dbReference type="InterPro" id="IPR028992">
    <property type="entry name" value="Hedgehog/Intein_dom"/>
</dbReference>
<dbReference type="SUPFAM" id="SSF51294">
    <property type="entry name" value="Hedgehog/intein (Hint) domain"/>
    <property type="match status" value="1"/>
</dbReference>
<dbReference type="RefSeq" id="WP_094036113.1">
    <property type="nucleotide sequence ID" value="NZ_CP022540.1"/>
</dbReference>
<gene>
    <name evidence="2" type="ORF">ANTHELSMS3_03689</name>
</gene>
<reference evidence="2 3" key="1">
    <citation type="submission" date="2017-07" db="EMBL/GenBank/DDBJ databases">
        <title>Genome Sequence of Antarctobacter heliothermus Strain SMS3 Isolated from a culture of the Diatom Skeletonema marinoi.</title>
        <authorList>
            <person name="Topel M."/>
            <person name="Pinder M.I.M."/>
            <person name="Johansson O.N."/>
            <person name="Kourtchenko O."/>
            <person name="Godhe A."/>
            <person name="Clarke A.K."/>
        </authorList>
    </citation>
    <scope>NUCLEOTIDE SEQUENCE [LARGE SCALE GENOMIC DNA]</scope>
    <source>
        <strain evidence="2 3">SMS3</strain>
    </source>
</reference>
<feature type="domain" description="Hedgehog/Intein (Hint)" evidence="1">
    <location>
        <begin position="156"/>
        <end position="290"/>
    </location>
</feature>
<name>A0A222E8L5_9RHOB</name>
<sequence length="356" mass="38474">MPTTFHFESQVGIGPKNTPASANPINFDVEITALIDDGSILPGDEITLTQLDFIPPPEWISAGLTPVNQGPDPGGSGADVYTASAYYYGTKDFSSSIGNQTGFIFGADPSFSIEFEFLILFDNNFDFFGADAILLNGIEFWNQTSTSLPLLIEPACFLAGTTIATPGGSSAVEDLRIGQPILTADGRVVPVRWIGRQIIHKSFSGSKAQPVRLRAGALGDGLPHSDLTVTADHGMILDGVVVNASALVNGDSIGFVPQAELPEQFTVYHVETEAHDVILANGAPAETFIDYRGRHAFDNYAEYLDLYGCERIIPEMPSPRINTQRMLPDMIRQKLGNAEDKQLGHQIAPYEDRLIG</sequence>
<dbReference type="Proteomes" id="UP000203589">
    <property type="component" value="Chromosome"/>
</dbReference>
<keyword evidence="3" id="KW-1185">Reference proteome</keyword>
<proteinExistence type="predicted"/>